<keyword evidence="8" id="KW-1185">Reference proteome</keyword>
<dbReference type="InterPro" id="IPR004960">
    <property type="entry name" value="LipA_acyltrans"/>
</dbReference>
<dbReference type="AlphaFoldDB" id="A0A6C1AZR1"/>
<dbReference type="GO" id="GO:0009247">
    <property type="term" value="P:glycolipid biosynthetic process"/>
    <property type="evidence" value="ECO:0007669"/>
    <property type="project" value="UniProtKB-ARBA"/>
</dbReference>
<reference evidence="7 8" key="1">
    <citation type="submission" date="2020-02" db="EMBL/GenBank/DDBJ databases">
        <title>Nitrogenibacter mangrovi gen. nov., sp. nov. isolated from mangrove sediment, a denitrifying betaproteobacterium.</title>
        <authorList>
            <person name="Liao H."/>
            <person name="Tian Y."/>
        </authorList>
    </citation>
    <scope>NUCLEOTIDE SEQUENCE [LARGE SCALE GENOMIC DNA]</scope>
    <source>
        <strain evidence="7 8">M9-3-2</strain>
    </source>
</reference>
<dbReference type="PANTHER" id="PTHR30606:SF9">
    <property type="entry name" value="LIPID A BIOSYNTHESIS LAUROYLTRANSFERASE"/>
    <property type="match status" value="1"/>
</dbReference>
<evidence type="ECO:0000256" key="2">
    <source>
        <dbReference type="ARBA" id="ARBA00022475"/>
    </source>
</evidence>
<keyword evidence="2" id="KW-1003">Cell membrane</keyword>
<evidence type="ECO:0000256" key="6">
    <source>
        <dbReference type="ARBA" id="ARBA00023315"/>
    </source>
</evidence>
<dbReference type="Pfam" id="PF03279">
    <property type="entry name" value="Lip_A_acyltrans"/>
    <property type="match status" value="1"/>
</dbReference>
<protein>
    <submittedName>
        <fullName evidence="7">Lipid A biosynthesis acyltransferase</fullName>
    </submittedName>
</protein>
<evidence type="ECO:0000256" key="4">
    <source>
        <dbReference type="ARBA" id="ARBA00022679"/>
    </source>
</evidence>
<evidence type="ECO:0000256" key="5">
    <source>
        <dbReference type="ARBA" id="ARBA00023136"/>
    </source>
</evidence>
<dbReference type="PIRSF" id="PIRSF026649">
    <property type="entry name" value="MsbB"/>
    <property type="match status" value="1"/>
</dbReference>
<keyword evidence="5" id="KW-0472">Membrane</keyword>
<sequence length="290" mass="33608">MSRLFIALLWLLHWLPLSVLSRIGEGFGLLLYALVGRRRRIVKTNLSNCFPDLDEDGLHRLTRAHFRMLGRSFLERGLQWWAPRERLERLVHLHGAEHVRRLLDEGTPVILMVPHFVGLDMGGLAISMHFDVVNIYARQSNKVIDRWLYHGRSRFGHQILLPRDESIRSVVREMKAGRPFFYLPDMDHGRKDSVFVPFFGIQAATITGLPRFARMAKAKVVPVSSRFLPGGQGYEITLGEPWADYPSGDLEADVACMNARIEAMVRPMPEQYYWVHRRFKTRPEGERGFY</sequence>
<organism evidence="7 8">
    <name type="scientific">Nitrogeniibacter mangrovi</name>
    <dbReference type="NCBI Taxonomy" id="2016596"/>
    <lineage>
        <taxon>Bacteria</taxon>
        <taxon>Pseudomonadati</taxon>
        <taxon>Pseudomonadota</taxon>
        <taxon>Betaproteobacteria</taxon>
        <taxon>Rhodocyclales</taxon>
        <taxon>Zoogloeaceae</taxon>
        <taxon>Nitrogeniibacter</taxon>
    </lineage>
</organism>
<evidence type="ECO:0000256" key="3">
    <source>
        <dbReference type="ARBA" id="ARBA00022519"/>
    </source>
</evidence>
<dbReference type="GO" id="GO:0005886">
    <property type="term" value="C:plasma membrane"/>
    <property type="evidence" value="ECO:0007669"/>
    <property type="project" value="UniProtKB-SubCell"/>
</dbReference>
<evidence type="ECO:0000256" key="1">
    <source>
        <dbReference type="ARBA" id="ARBA00004533"/>
    </source>
</evidence>
<dbReference type="EMBL" id="CP048836">
    <property type="protein sequence ID" value="QID16613.1"/>
    <property type="molecule type" value="Genomic_DNA"/>
</dbReference>
<dbReference type="KEGG" id="azq:G3580_02595"/>
<dbReference type="CDD" id="cd07984">
    <property type="entry name" value="LPLAT_LABLAT-like"/>
    <property type="match status" value="1"/>
</dbReference>
<dbReference type="RefSeq" id="WP_173763782.1">
    <property type="nucleotide sequence ID" value="NZ_CP048836.1"/>
</dbReference>
<dbReference type="PANTHER" id="PTHR30606">
    <property type="entry name" value="LIPID A BIOSYNTHESIS LAUROYL ACYLTRANSFERASE"/>
    <property type="match status" value="1"/>
</dbReference>
<keyword evidence="6 7" id="KW-0012">Acyltransferase</keyword>
<dbReference type="Proteomes" id="UP000501991">
    <property type="component" value="Chromosome"/>
</dbReference>
<name>A0A6C1AZR1_9RHOO</name>
<keyword evidence="4 7" id="KW-0808">Transferase</keyword>
<comment type="subcellular location">
    <subcellularLocation>
        <location evidence="1">Cell inner membrane</location>
    </subcellularLocation>
</comment>
<proteinExistence type="predicted"/>
<evidence type="ECO:0000313" key="7">
    <source>
        <dbReference type="EMBL" id="QID16613.1"/>
    </source>
</evidence>
<evidence type="ECO:0000313" key="8">
    <source>
        <dbReference type="Proteomes" id="UP000501991"/>
    </source>
</evidence>
<accession>A0A6C1AZR1</accession>
<keyword evidence="3" id="KW-0997">Cell inner membrane</keyword>
<dbReference type="GO" id="GO:0016746">
    <property type="term" value="F:acyltransferase activity"/>
    <property type="evidence" value="ECO:0007669"/>
    <property type="project" value="UniProtKB-KW"/>
</dbReference>
<gene>
    <name evidence="7" type="ORF">G3580_02595</name>
</gene>